<organism evidence="2 3">
    <name type="scientific">Clostridium tetani</name>
    <dbReference type="NCBI Taxonomy" id="1513"/>
    <lineage>
        <taxon>Bacteria</taxon>
        <taxon>Bacillati</taxon>
        <taxon>Bacillota</taxon>
        <taxon>Clostridia</taxon>
        <taxon>Eubacteriales</taxon>
        <taxon>Clostridiaceae</taxon>
        <taxon>Clostridium</taxon>
    </lineage>
</organism>
<geneLocation type="plasmid" evidence="2 3">
    <name>pKHSU-234311-028-1</name>
</geneLocation>
<accession>A0ABC8EJM5</accession>
<dbReference type="AlphaFoldDB" id="A0ABC8EJM5"/>
<evidence type="ECO:0000313" key="3">
    <source>
        <dbReference type="Proteomes" id="UP001321763"/>
    </source>
</evidence>
<name>A0ABC8EJM5_CLOTA</name>
<feature type="transmembrane region" description="Helical" evidence="1">
    <location>
        <begin position="9"/>
        <end position="28"/>
    </location>
</feature>
<protein>
    <submittedName>
        <fullName evidence="2">Uncharacterized protein</fullName>
    </submittedName>
</protein>
<proteinExistence type="predicted"/>
<sequence length="114" mass="12982">MIKNIFKSNCFSFLIILIFNILPITGKIEFGSESGLVTVIAFMFCFTSGLIIEIKRGNKSTIKLRILTTIIFSIILLSPINIIPNKYSYSSLFIIATELLMLEIIIYYFISDKI</sequence>
<dbReference type="RefSeq" id="WP_317725067.1">
    <property type="nucleotide sequence ID" value="NZ_AP026819.1"/>
</dbReference>
<gene>
    <name evidence="2" type="ORF">K234311028_p10460</name>
</gene>
<feature type="transmembrane region" description="Helical" evidence="1">
    <location>
        <begin position="89"/>
        <end position="110"/>
    </location>
</feature>
<evidence type="ECO:0000313" key="2">
    <source>
        <dbReference type="EMBL" id="BDR82487.1"/>
    </source>
</evidence>
<keyword evidence="1" id="KW-1133">Transmembrane helix</keyword>
<keyword evidence="1" id="KW-0472">Membrane</keyword>
<dbReference type="EMBL" id="AP026819">
    <property type="protein sequence ID" value="BDR82487.1"/>
    <property type="molecule type" value="Genomic_DNA"/>
</dbReference>
<reference evidence="2 3" key="1">
    <citation type="submission" date="2022-09" db="EMBL/GenBank/DDBJ databases">
        <title>complete genome sequences of Clostridium tetani str. KHSU-234311-028 isolated from soil.</title>
        <authorList>
            <person name="Sekizuka T."/>
            <person name="Shitada C."/>
            <person name="Takahashi M."/>
            <person name="Kuroda M."/>
        </authorList>
    </citation>
    <scope>NUCLEOTIDE SEQUENCE [LARGE SCALE GENOMIC DNA]</scope>
    <source>
        <strain evidence="2 3">KHSU-234311-028</strain>
        <plasmid evidence="2 3">pKHSU-234311-028-1</plasmid>
    </source>
</reference>
<feature type="transmembrane region" description="Helical" evidence="1">
    <location>
        <begin position="64"/>
        <end position="83"/>
    </location>
</feature>
<dbReference type="Proteomes" id="UP001321763">
    <property type="component" value="Plasmid pKHSU-234311-028-1"/>
</dbReference>
<keyword evidence="2" id="KW-0614">Plasmid</keyword>
<evidence type="ECO:0000256" key="1">
    <source>
        <dbReference type="SAM" id="Phobius"/>
    </source>
</evidence>
<keyword evidence="1" id="KW-0812">Transmembrane</keyword>
<feature type="transmembrane region" description="Helical" evidence="1">
    <location>
        <begin position="34"/>
        <end position="52"/>
    </location>
</feature>